<gene>
    <name evidence="1" type="ORF">Krac_1799</name>
</gene>
<accession>D6U3A8</accession>
<dbReference type="EMBL" id="ADVG01000004">
    <property type="protein sequence ID" value="EFH81112.1"/>
    <property type="molecule type" value="Genomic_DNA"/>
</dbReference>
<dbReference type="eggNOG" id="ENOG50337NS">
    <property type="taxonomic scope" value="Bacteria"/>
</dbReference>
<dbReference type="AlphaFoldDB" id="D6U3A8"/>
<keyword evidence="2" id="KW-1185">Reference proteome</keyword>
<comment type="caution">
    <text evidence="1">The sequence shown here is derived from an EMBL/GenBank/DDBJ whole genome shotgun (WGS) entry which is preliminary data.</text>
</comment>
<organism evidence="1 2">
    <name type="scientific">Ktedonobacter racemifer DSM 44963</name>
    <dbReference type="NCBI Taxonomy" id="485913"/>
    <lineage>
        <taxon>Bacteria</taxon>
        <taxon>Bacillati</taxon>
        <taxon>Chloroflexota</taxon>
        <taxon>Ktedonobacteria</taxon>
        <taxon>Ktedonobacterales</taxon>
        <taxon>Ktedonobacteraceae</taxon>
        <taxon>Ktedonobacter</taxon>
    </lineage>
</organism>
<protein>
    <submittedName>
        <fullName evidence="1">Uncharacterized protein</fullName>
    </submittedName>
</protein>
<dbReference type="Proteomes" id="UP000004508">
    <property type="component" value="Unassembled WGS sequence"/>
</dbReference>
<name>D6U3A8_KTERA</name>
<sequence>MTSRLKMSSNETEGRENALCLFGGLESPHLLFTQSRGLVRIFRTIVQPFVLTVLNTRQDFSFRRTITLQLISENHARNVLQPFEKLAEKPFGGFLVPSALHQDVQDGNVLVHCSPEILSLATDREKDLVQVPCVSTMGATATKFIRVGLPKLQAPLSHGFIAHDYSSLCQKLFHITKTEREAKIQPHRVAHDFRRDTISGGKRNPL</sequence>
<dbReference type="STRING" id="485913.Krac_1799"/>
<dbReference type="InParanoid" id="D6U3A8"/>
<proteinExistence type="predicted"/>
<evidence type="ECO:0000313" key="2">
    <source>
        <dbReference type="Proteomes" id="UP000004508"/>
    </source>
</evidence>
<reference evidence="1 2" key="1">
    <citation type="journal article" date="2011" name="Stand. Genomic Sci.">
        <title>Non-contiguous finished genome sequence and contextual data of the filamentous soil bacterium Ktedonobacter racemifer type strain (SOSP1-21).</title>
        <authorList>
            <person name="Chang Y.J."/>
            <person name="Land M."/>
            <person name="Hauser L."/>
            <person name="Chertkov O."/>
            <person name="Del Rio T.G."/>
            <person name="Nolan M."/>
            <person name="Copeland A."/>
            <person name="Tice H."/>
            <person name="Cheng J.F."/>
            <person name="Lucas S."/>
            <person name="Han C."/>
            <person name="Goodwin L."/>
            <person name="Pitluck S."/>
            <person name="Ivanova N."/>
            <person name="Ovchinikova G."/>
            <person name="Pati A."/>
            <person name="Chen A."/>
            <person name="Palaniappan K."/>
            <person name="Mavromatis K."/>
            <person name="Liolios K."/>
            <person name="Brettin T."/>
            <person name="Fiebig A."/>
            <person name="Rohde M."/>
            <person name="Abt B."/>
            <person name="Goker M."/>
            <person name="Detter J.C."/>
            <person name="Woyke T."/>
            <person name="Bristow J."/>
            <person name="Eisen J.A."/>
            <person name="Markowitz V."/>
            <person name="Hugenholtz P."/>
            <person name="Kyrpides N.C."/>
            <person name="Klenk H.P."/>
            <person name="Lapidus A."/>
        </authorList>
    </citation>
    <scope>NUCLEOTIDE SEQUENCE [LARGE SCALE GENOMIC DNA]</scope>
    <source>
        <strain evidence="2">DSM 44963</strain>
    </source>
</reference>
<evidence type="ECO:0000313" key="1">
    <source>
        <dbReference type="EMBL" id="EFH81112.1"/>
    </source>
</evidence>